<dbReference type="PANTHER" id="PTHR48022:SF11">
    <property type="entry name" value="MONOSACCHARIDE TRANSPORTER (HXT8), PUTATIVE (AFU_ORTHOLOGUE AFUA_2G08120)-RELATED"/>
    <property type="match status" value="1"/>
</dbReference>
<dbReference type="InterPro" id="IPR005829">
    <property type="entry name" value="Sugar_transporter_CS"/>
</dbReference>
<feature type="domain" description="Major facilitator superfamily (MFS) profile" evidence="9">
    <location>
        <begin position="12"/>
        <end position="477"/>
    </location>
</feature>
<feature type="transmembrane region" description="Helical" evidence="8">
    <location>
        <begin position="288"/>
        <end position="306"/>
    </location>
</feature>
<feature type="transmembrane region" description="Helical" evidence="8">
    <location>
        <begin position="381"/>
        <end position="401"/>
    </location>
</feature>
<name>A0AA38WW61_9EURO</name>
<dbReference type="InterPro" id="IPR020846">
    <property type="entry name" value="MFS_dom"/>
</dbReference>
<evidence type="ECO:0000256" key="7">
    <source>
        <dbReference type="RuleBase" id="RU003346"/>
    </source>
</evidence>
<organism evidence="10 11">
    <name type="scientific">Cladophialophora chaetospira</name>
    <dbReference type="NCBI Taxonomy" id="386627"/>
    <lineage>
        <taxon>Eukaryota</taxon>
        <taxon>Fungi</taxon>
        <taxon>Dikarya</taxon>
        <taxon>Ascomycota</taxon>
        <taxon>Pezizomycotina</taxon>
        <taxon>Eurotiomycetes</taxon>
        <taxon>Chaetothyriomycetidae</taxon>
        <taxon>Chaetothyriales</taxon>
        <taxon>Herpotrichiellaceae</taxon>
        <taxon>Cladophialophora</taxon>
    </lineage>
</organism>
<dbReference type="InterPro" id="IPR005828">
    <property type="entry name" value="MFS_sugar_transport-like"/>
</dbReference>
<dbReference type="InterPro" id="IPR036259">
    <property type="entry name" value="MFS_trans_sf"/>
</dbReference>
<dbReference type="GO" id="GO:0005351">
    <property type="term" value="F:carbohydrate:proton symporter activity"/>
    <property type="evidence" value="ECO:0007669"/>
    <property type="project" value="TreeGrafter"/>
</dbReference>
<dbReference type="PANTHER" id="PTHR48022">
    <property type="entry name" value="PLASTIDIC GLUCOSE TRANSPORTER 4"/>
    <property type="match status" value="1"/>
</dbReference>
<dbReference type="EMBL" id="JAPDRK010000028">
    <property type="protein sequence ID" value="KAJ9602248.1"/>
    <property type="molecule type" value="Genomic_DNA"/>
</dbReference>
<feature type="transmembrane region" description="Helical" evidence="8">
    <location>
        <begin position="181"/>
        <end position="202"/>
    </location>
</feature>
<dbReference type="PROSITE" id="PS50850">
    <property type="entry name" value="MFS"/>
    <property type="match status" value="1"/>
</dbReference>
<proteinExistence type="inferred from homology"/>
<feature type="transmembrane region" description="Helical" evidence="8">
    <location>
        <begin position="148"/>
        <end position="175"/>
    </location>
</feature>
<sequence length="526" mass="57789">MKRKITAYNAAVVLFAALGSVIYGYDSSVIATTLGQPSFYAYFDLTDDPTNPGYSYTISITGACNGLAQAGGFFGSFLNAWISDRFGRRATFQVASTLCIVGSAIHSGAPNLAVFLTFRFVNGLGVGMVLTATPLYQSELSPPYARGLLVGSHGAMLAIGYNIASWVGLGCFFASNPAFQWRFPLALQTLFPVLLLAGSFRLPSSPRWLVAKNRGDEARQVLERLHASSDDPHHTFAIAEYDQIVAQIELERRKRNERRSRSSDALASSNFVSDLADLFSHRPYRKRAILGFTLMFGAQCTGVLVINNYQVILFPALGISPALSLGLYSVYLAIALVGNSICGPIVDRFGRRKCLLIGLCGCVFALTGECIFSRFAAEPNASRAILSLAVLFIFLYIPFFSSMIDPNMYIYSSEIFPAEVRSVGVAVSMSGQWLATICFLQSAPTAFANIGYRFYIVFIVCTIALFGIVYRFYPETKGLSLEEMARIFGDEVAVDLEVEMQHVKDELHRKRSVGNEEQVSRVENKE</sequence>
<feature type="transmembrane region" description="Helical" evidence="8">
    <location>
        <begin position="454"/>
        <end position="473"/>
    </location>
</feature>
<keyword evidence="5 8" id="KW-1133">Transmembrane helix</keyword>
<evidence type="ECO:0000313" key="11">
    <source>
        <dbReference type="Proteomes" id="UP001172673"/>
    </source>
</evidence>
<evidence type="ECO:0000313" key="10">
    <source>
        <dbReference type="EMBL" id="KAJ9602248.1"/>
    </source>
</evidence>
<dbReference type="InterPro" id="IPR050360">
    <property type="entry name" value="MFS_Sugar_Transporters"/>
</dbReference>
<keyword evidence="3 7" id="KW-0813">Transport</keyword>
<dbReference type="SUPFAM" id="SSF103473">
    <property type="entry name" value="MFS general substrate transporter"/>
    <property type="match status" value="1"/>
</dbReference>
<reference evidence="10" key="1">
    <citation type="submission" date="2022-10" db="EMBL/GenBank/DDBJ databases">
        <title>Culturing micro-colonial fungi from biological soil crusts in the Mojave desert and describing Neophaeococcomyces mojavensis, and introducing the new genera and species Taxawa tesnikishii.</title>
        <authorList>
            <person name="Kurbessoian T."/>
            <person name="Stajich J.E."/>
        </authorList>
    </citation>
    <scope>NUCLEOTIDE SEQUENCE</scope>
    <source>
        <strain evidence="10">TK_41</strain>
    </source>
</reference>
<feature type="transmembrane region" description="Helical" evidence="8">
    <location>
        <begin position="90"/>
        <end position="109"/>
    </location>
</feature>
<comment type="caution">
    <text evidence="10">The sequence shown here is derived from an EMBL/GenBank/DDBJ whole genome shotgun (WGS) entry which is preliminary data.</text>
</comment>
<keyword evidence="6 8" id="KW-0472">Membrane</keyword>
<evidence type="ECO:0000256" key="1">
    <source>
        <dbReference type="ARBA" id="ARBA00004141"/>
    </source>
</evidence>
<dbReference type="NCBIfam" id="TIGR00879">
    <property type="entry name" value="SP"/>
    <property type="match status" value="1"/>
</dbReference>
<dbReference type="InterPro" id="IPR003663">
    <property type="entry name" value="Sugar/inositol_transpt"/>
</dbReference>
<evidence type="ECO:0000256" key="8">
    <source>
        <dbReference type="SAM" id="Phobius"/>
    </source>
</evidence>
<protein>
    <recommendedName>
        <fullName evidence="9">Major facilitator superfamily (MFS) profile domain-containing protein</fullName>
    </recommendedName>
</protein>
<dbReference type="AlphaFoldDB" id="A0AA38WW61"/>
<evidence type="ECO:0000256" key="3">
    <source>
        <dbReference type="ARBA" id="ARBA00022448"/>
    </source>
</evidence>
<comment type="similarity">
    <text evidence="2 7">Belongs to the major facilitator superfamily. Sugar transporter (TC 2.A.1.1) family.</text>
</comment>
<feature type="transmembrane region" description="Helical" evidence="8">
    <location>
        <begin position="55"/>
        <end position="78"/>
    </location>
</feature>
<feature type="transmembrane region" description="Helical" evidence="8">
    <location>
        <begin position="115"/>
        <end position="136"/>
    </location>
</feature>
<evidence type="ECO:0000256" key="5">
    <source>
        <dbReference type="ARBA" id="ARBA00022989"/>
    </source>
</evidence>
<feature type="transmembrane region" description="Helical" evidence="8">
    <location>
        <begin position="354"/>
        <end position="375"/>
    </location>
</feature>
<feature type="transmembrane region" description="Helical" evidence="8">
    <location>
        <begin position="312"/>
        <end position="342"/>
    </location>
</feature>
<comment type="subcellular location">
    <subcellularLocation>
        <location evidence="1">Membrane</location>
        <topology evidence="1">Multi-pass membrane protein</topology>
    </subcellularLocation>
</comment>
<evidence type="ECO:0000256" key="6">
    <source>
        <dbReference type="ARBA" id="ARBA00023136"/>
    </source>
</evidence>
<evidence type="ECO:0000256" key="4">
    <source>
        <dbReference type="ARBA" id="ARBA00022692"/>
    </source>
</evidence>
<keyword evidence="11" id="KW-1185">Reference proteome</keyword>
<evidence type="ECO:0000256" key="2">
    <source>
        <dbReference type="ARBA" id="ARBA00010992"/>
    </source>
</evidence>
<evidence type="ECO:0000259" key="9">
    <source>
        <dbReference type="PROSITE" id="PS50850"/>
    </source>
</evidence>
<dbReference type="FunFam" id="1.20.1250.20:FF:000134">
    <property type="entry name" value="MFS sugar transporter protein"/>
    <property type="match status" value="1"/>
</dbReference>
<gene>
    <name evidence="10" type="ORF">H2200_013368</name>
</gene>
<feature type="transmembrane region" description="Helical" evidence="8">
    <location>
        <begin position="422"/>
        <end position="442"/>
    </location>
</feature>
<dbReference type="PRINTS" id="PR00171">
    <property type="entry name" value="SUGRTRNSPORT"/>
</dbReference>
<dbReference type="GO" id="GO:0016020">
    <property type="term" value="C:membrane"/>
    <property type="evidence" value="ECO:0007669"/>
    <property type="project" value="UniProtKB-SubCell"/>
</dbReference>
<dbReference type="Gene3D" id="1.20.1250.20">
    <property type="entry name" value="MFS general substrate transporter like domains"/>
    <property type="match status" value="1"/>
</dbReference>
<accession>A0AA38WW61</accession>
<keyword evidence="4 8" id="KW-0812">Transmembrane</keyword>
<dbReference type="PROSITE" id="PS00217">
    <property type="entry name" value="SUGAR_TRANSPORT_2"/>
    <property type="match status" value="1"/>
</dbReference>
<dbReference type="Pfam" id="PF00083">
    <property type="entry name" value="Sugar_tr"/>
    <property type="match status" value="1"/>
</dbReference>
<dbReference type="Proteomes" id="UP001172673">
    <property type="component" value="Unassembled WGS sequence"/>
</dbReference>